<evidence type="ECO:0000313" key="4">
    <source>
        <dbReference type="Proteomes" id="UP000637359"/>
    </source>
</evidence>
<dbReference type="InterPro" id="IPR013976">
    <property type="entry name" value="HDOD"/>
</dbReference>
<gene>
    <name evidence="3" type="ORF">H8S33_11300</name>
</gene>
<evidence type="ECO:0000259" key="1">
    <source>
        <dbReference type="PROSITE" id="PS50883"/>
    </source>
</evidence>
<proteinExistence type="predicted"/>
<reference evidence="3" key="1">
    <citation type="submission" date="2020-08" db="EMBL/GenBank/DDBJ databases">
        <title>Genome public.</title>
        <authorList>
            <person name="Liu C."/>
            <person name="Sun Q."/>
        </authorList>
    </citation>
    <scope>NUCLEOTIDE SEQUENCE</scope>
    <source>
        <strain evidence="3">BX22</strain>
    </source>
</reference>
<dbReference type="PANTHER" id="PTHR33525">
    <property type="match status" value="1"/>
</dbReference>
<dbReference type="PANTHER" id="PTHR33525:SF4">
    <property type="entry name" value="CYCLIC DI-GMP PHOSPHODIESTERASE CDGJ"/>
    <property type="match status" value="1"/>
</dbReference>
<dbReference type="InterPro" id="IPR035919">
    <property type="entry name" value="EAL_sf"/>
</dbReference>
<dbReference type="SUPFAM" id="SSF141868">
    <property type="entry name" value="EAL domain-like"/>
    <property type="match status" value="1"/>
</dbReference>
<dbReference type="RefSeq" id="WP_186870097.1">
    <property type="nucleotide sequence ID" value="NZ_JACOOL010000007.1"/>
</dbReference>
<feature type="domain" description="EAL" evidence="1">
    <location>
        <begin position="1"/>
        <end position="207"/>
    </location>
</feature>
<evidence type="ECO:0000259" key="2">
    <source>
        <dbReference type="PROSITE" id="PS51833"/>
    </source>
</evidence>
<accession>A0A923L6N6</accession>
<feature type="domain" description="HDOD" evidence="2">
    <location>
        <begin position="201"/>
        <end position="391"/>
    </location>
</feature>
<sequence>MEVYVGRQPILNKELEVFAYELLYRDNRHKNVYLAGNDDHATSEVINSFLQFGINDLSEGKPCFINFTETLLENTVPTFLQPELMVIEVLESVRPTDQIIENCQSLKKLGYRIALDDFECREEDENFYKLIHLADIIKIDIQKTSRSEQLRIMNRLQDTSIVFLAEKVETREEYKQCVKDGYTYFQGYFFSKPVILSTKDLPVLNHNLFILISELSKGEPDIDKITQYIESDVSLSYKLLRLLNSPAIGLVYEIKSIKQSIVLLGLIELRKWIYVISFRERYDKSDRLTEEVIKLSLTRAKASELIALHLGNRKDSSRLFLTGLFSLVDTIYKQPLIHILKNLPLEQDIKDTLLGKETSLTSIINLVSAAEKEEWSKMDALAVKLGINAKTFNNLYKQSVKWARDVMLGKELV</sequence>
<dbReference type="SMART" id="SM00052">
    <property type="entry name" value="EAL"/>
    <property type="match status" value="1"/>
</dbReference>
<protein>
    <submittedName>
        <fullName evidence="3">HDOD domain-containing protein</fullName>
    </submittedName>
</protein>
<dbReference type="EMBL" id="JACOOL010000007">
    <property type="protein sequence ID" value="MBC5637391.1"/>
    <property type="molecule type" value="Genomic_DNA"/>
</dbReference>
<dbReference type="Proteomes" id="UP000637359">
    <property type="component" value="Unassembled WGS sequence"/>
</dbReference>
<dbReference type="Pfam" id="PF00563">
    <property type="entry name" value="EAL"/>
    <property type="match status" value="1"/>
</dbReference>
<dbReference type="InterPro" id="IPR014408">
    <property type="entry name" value="dGMP_Pdiesterase_EAL/HD-GYP"/>
</dbReference>
<dbReference type="AlphaFoldDB" id="A0A923L6N6"/>
<dbReference type="InterPro" id="IPR052340">
    <property type="entry name" value="RNase_Y/CdgJ"/>
</dbReference>
<dbReference type="Pfam" id="PF08668">
    <property type="entry name" value="HDOD"/>
    <property type="match status" value="1"/>
</dbReference>
<dbReference type="Gene3D" id="1.10.3210.10">
    <property type="entry name" value="Hypothetical protein af1432"/>
    <property type="match status" value="1"/>
</dbReference>
<dbReference type="SUPFAM" id="SSF109604">
    <property type="entry name" value="HD-domain/PDEase-like"/>
    <property type="match status" value="1"/>
</dbReference>
<keyword evidence="4" id="KW-1185">Reference proteome</keyword>
<dbReference type="Gene3D" id="3.20.20.450">
    <property type="entry name" value="EAL domain"/>
    <property type="match status" value="1"/>
</dbReference>
<dbReference type="PROSITE" id="PS51833">
    <property type="entry name" value="HDOD"/>
    <property type="match status" value="1"/>
</dbReference>
<comment type="caution">
    <text evidence="3">The sequence shown here is derived from an EMBL/GenBank/DDBJ whole genome shotgun (WGS) entry which is preliminary data.</text>
</comment>
<dbReference type="PROSITE" id="PS50883">
    <property type="entry name" value="EAL"/>
    <property type="match status" value="1"/>
</dbReference>
<dbReference type="PIRSF" id="PIRSF003180">
    <property type="entry name" value="DiGMPpdiest_YuxH"/>
    <property type="match status" value="1"/>
</dbReference>
<organism evidence="3 4">
    <name type="scientific">Ornithinibacillus hominis</name>
    <dbReference type="NCBI Taxonomy" id="2763055"/>
    <lineage>
        <taxon>Bacteria</taxon>
        <taxon>Bacillati</taxon>
        <taxon>Bacillota</taxon>
        <taxon>Bacilli</taxon>
        <taxon>Bacillales</taxon>
        <taxon>Bacillaceae</taxon>
        <taxon>Ornithinibacillus</taxon>
    </lineage>
</organism>
<name>A0A923L6N6_9BACI</name>
<evidence type="ECO:0000313" key="3">
    <source>
        <dbReference type="EMBL" id="MBC5637391.1"/>
    </source>
</evidence>
<dbReference type="InterPro" id="IPR001633">
    <property type="entry name" value="EAL_dom"/>
</dbReference>